<keyword evidence="4 6" id="KW-0808">Transferase</keyword>
<dbReference type="InterPro" id="IPR024915">
    <property type="entry name" value="23S_rRNA_MeTrfase_RlmB"/>
</dbReference>
<evidence type="ECO:0000256" key="1">
    <source>
        <dbReference type="ARBA" id="ARBA00022490"/>
    </source>
</evidence>
<evidence type="ECO:0000256" key="5">
    <source>
        <dbReference type="ARBA" id="ARBA00022691"/>
    </source>
</evidence>
<evidence type="ECO:0000256" key="4">
    <source>
        <dbReference type="ARBA" id="ARBA00022679"/>
    </source>
</evidence>
<feature type="binding site" evidence="6">
    <location>
        <position position="227"/>
    </location>
    <ligand>
        <name>S-adenosyl-L-methionine</name>
        <dbReference type="ChEBI" id="CHEBI:59789"/>
    </ligand>
</feature>
<evidence type="ECO:0000256" key="2">
    <source>
        <dbReference type="ARBA" id="ARBA00022552"/>
    </source>
</evidence>
<dbReference type="SUPFAM" id="SSF55315">
    <property type="entry name" value="L30e-like"/>
    <property type="match status" value="1"/>
</dbReference>
<feature type="domain" description="RNA 2-O ribose methyltransferase substrate binding" evidence="7">
    <location>
        <begin position="6"/>
        <end position="81"/>
    </location>
</feature>
<dbReference type="Pfam" id="PF08032">
    <property type="entry name" value="SpoU_sub_bind"/>
    <property type="match status" value="1"/>
</dbReference>
<proteinExistence type="inferred from homology"/>
<reference evidence="8 9" key="1">
    <citation type="submission" date="2013-11" db="EMBL/GenBank/DDBJ databases">
        <title>Complete genome sequence of the cyanide-degrading bacterium Pseudomonas pseudoalcaligenes CECT 5344.</title>
        <authorList>
            <person name="Wibberg D."/>
            <person name="Puehler A."/>
            <person name="Schlueter A."/>
        </authorList>
    </citation>
    <scope>NUCLEOTIDE SEQUENCE [LARGE SCALE GENOMIC DNA]</scope>
    <source>
        <strain evidence="9">CECT 5344</strain>
    </source>
</reference>
<comment type="subcellular location">
    <subcellularLocation>
        <location evidence="6">Cytoplasm</location>
    </subcellularLocation>
</comment>
<dbReference type="InterPro" id="IPR004441">
    <property type="entry name" value="rRNA_MeTrfase_TrmH"/>
</dbReference>
<dbReference type="CDD" id="cd18103">
    <property type="entry name" value="SpoU-like_RlmB"/>
    <property type="match status" value="1"/>
</dbReference>
<dbReference type="HAMAP" id="MF_01887">
    <property type="entry name" value="23SrRNA_methyltr_B"/>
    <property type="match status" value="1"/>
</dbReference>
<dbReference type="InterPro" id="IPR029026">
    <property type="entry name" value="tRNA_m1G_MTases_N"/>
</dbReference>
<keyword evidence="5 6" id="KW-0949">S-adenosyl-L-methionine</keyword>
<dbReference type="SUPFAM" id="SSF75217">
    <property type="entry name" value="alpha/beta knot"/>
    <property type="match status" value="1"/>
</dbReference>
<accession>W6QYB3</accession>
<dbReference type="HOGENOM" id="CLU_021322_0_1_6"/>
<comment type="function">
    <text evidence="6">Specifically methylates the ribose of guanosine 2251 in 23S rRNA.</text>
</comment>
<dbReference type="InterPro" id="IPR029028">
    <property type="entry name" value="Alpha/beta_knot_MTases"/>
</dbReference>
<dbReference type="GO" id="GO:0003723">
    <property type="term" value="F:RNA binding"/>
    <property type="evidence" value="ECO:0007669"/>
    <property type="project" value="InterPro"/>
</dbReference>
<dbReference type="FunFam" id="3.40.1280.10:FF:000005">
    <property type="entry name" value="23S rRNA (guanosine-2'-O-)-methyltransferase RlmB"/>
    <property type="match status" value="1"/>
</dbReference>
<dbReference type="Gene3D" id="3.30.1330.30">
    <property type="match status" value="1"/>
</dbReference>
<dbReference type="eggNOG" id="COG0566">
    <property type="taxonomic scope" value="Bacteria"/>
</dbReference>
<dbReference type="Pfam" id="PF00588">
    <property type="entry name" value="SpoU_methylase"/>
    <property type="match status" value="1"/>
</dbReference>
<dbReference type="GO" id="GO:0005829">
    <property type="term" value="C:cytosol"/>
    <property type="evidence" value="ECO:0007669"/>
    <property type="project" value="TreeGrafter"/>
</dbReference>
<dbReference type="EC" id="2.1.1.185" evidence="6"/>
<keyword evidence="1 6" id="KW-0963">Cytoplasm</keyword>
<sequence>MSDLEKIYGVHAVEAMLRHHPKRVKQVWLADGRSDPRVQPLLELAAQSRVKVGQCERREMDAWIEGVHQGVVADVSPSQVWGEAMLEELLERCEGPPLLLVLDGVTDPHNLGACLRTADAAGALAVIVPKDKSATLNATVRKVACGAAEVIPLVAVTNLARSLEKLQQRGLWVVGTAGEAELEVYQQDMTGPTVLVMGAEGKGMRRLTREHCDYLVKLPMSGSVSSLNVSVATGVCLFEAVRQRNNKRQVKAPSNSDYCGPVCVLRTPAVVGRTRLWHSALLYLLHSAVVTKQYARCPDGA</sequence>
<dbReference type="InterPro" id="IPR001537">
    <property type="entry name" value="SpoU_MeTrfase"/>
</dbReference>
<dbReference type="AlphaFoldDB" id="W6QYB3"/>
<evidence type="ECO:0000256" key="3">
    <source>
        <dbReference type="ARBA" id="ARBA00022603"/>
    </source>
</evidence>
<keyword evidence="3 6" id="KW-0489">Methyltransferase</keyword>
<dbReference type="PANTHER" id="PTHR46429:SF1">
    <property type="entry name" value="23S RRNA (GUANOSINE-2'-O-)-METHYLTRANSFERASE RLMB"/>
    <property type="match status" value="1"/>
</dbReference>
<dbReference type="EMBL" id="HG916826">
    <property type="protein sequence ID" value="CDM39146.1"/>
    <property type="molecule type" value="Genomic_DNA"/>
</dbReference>
<feature type="binding site" evidence="6">
    <location>
        <position position="198"/>
    </location>
    <ligand>
        <name>S-adenosyl-L-methionine</name>
        <dbReference type="ChEBI" id="CHEBI:59789"/>
    </ligand>
</feature>
<dbReference type="GO" id="GO:0070039">
    <property type="term" value="F:rRNA (guanosine-2'-O-)-methyltransferase activity"/>
    <property type="evidence" value="ECO:0007669"/>
    <property type="project" value="UniProtKB-UniRule"/>
</dbReference>
<evidence type="ECO:0000313" key="8">
    <source>
        <dbReference type="EMBL" id="CDM39146.1"/>
    </source>
</evidence>
<dbReference type="NCBIfam" id="TIGR00186">
    <property type="entry name" value="rRNA_methyl_3"/>
    <property type="match status" value="1"/>
</dbReference>
<feature type="binding site" evidence="6">
    <location>
        <position position="218"/>
    </location>
    <ligand>
        <name>S-adenosyl-L-methionine</name>
        <dbReference type="ChEBI" id="CHEBI:59789"/>
    </ligand>
</feature>
<evidence type="ECO:0000259" key="7">
    <source>
        <dbReference type="SMART" id="SM00967"/>
    </source>
</evidence>
<dbReference type="SMART" id="SM00967">
    <property type="entry name" value="SpoU_sub_bind"/>
    <property type="match status" value="1"/>
</dbReference>
<dbReference type="Proteomes" id="UP000032841">
    <property type="component" value="Chromosome"/>
</dbReference>
<comment type="catalytic activity">
    <reaction evidence="6">
        <text>guanosine(2251) in 23S rRNA + S-adenosyl-L-methionine = 2'-O-methylguanosine(2251) in 23S rRNA + S-adenosyl-L-homocysteine + H(+)</text>
        <dbReference type="Rhea" id="RHEA:24140"/>
        <dbReference type="Rhea" id="RHEA-COMP:10239"/>
        <dbReference type="Rhea" id="RHEA-COMP:10241"/>
        <dbReference type="ChEBI" id="CHEBI:15378"/>
        <dbReference type="ChEBI" id="CHEBI:57856"/>
        <dbReference type="ChEBI" id="CHEBI:59789"/>
        <dbReference type="ChEBI" id="CHEBI:74269"/>
        <dbReference type="ChEBI" id="CHEBI:74445"/>
        <dbReference type="EC" id="2.1.1.185"/>
    </reaction>
</comment>
<evidence type="ECO:0000256" key="6">
    <source>
        <dbReference type="HAMAP-Rule" id="MF_01887"/>
    </source>
</evidence>
<keyword evidence="2 6" id="KW-0698">rRNA processing</keyword>
<evidence type="ECO:0000313" key="9">
    <source>
        <dbReference type="Proteomes" id="UP000032841"/>
    </source>
</evidence>
<dbReference type="InterPro" id="IPR029064">
    <property type="entry name" value="Ribosomal_eL30-like_sf"/>
</dbReference>
<name>W6QYB3_ECTO5</name>
<dbReference type="Gene3D" id="3.40.1280.10">
    <property type="match status" value="1"/>
</dbReference>
<dbReference type="InterPro" id="IPR013123">
    <property type="entry name" value="SpoU_subst-bd"/>
</dbReference>
<comment type="similarity">
    <text evidence="6">Belongs to the class IV-like SAM-binding methyltransferase superfamily. RNA methyltransferase TrmH family. RlmB subfamily.</text>
</comment>
<organism evidence="8 9">
    <name type="scientific">Ectopseudomonas oleovorans (strain CECT 5344)</name>
    <name type="common">Pseudomonas pseudoalcaligenes</name>
    <dbReference type="NCBI Taxonomy" id="1182590"/>
    <lineage>
        <taxon>Bacteria</taxon>
        <taxon>Pseudomonadati</taxon>
        <taxon>Pseudomonadota</taxon>
        <taxon>Gammaproteobacteria</taxon>
        <taxon>Pseudomonadales</taxon>
        <taxon>Pseudomonadaceae</taxon>
        <taxon>Ectopseudomonas</taxon>
    </lineage>
</organism>
<dbReference type="KEGG" id="ppse:BN5_0534"/>
<gene>
    <name evidence="6 8" type="primary">rlmB</name>
    <name evidence="8" type="ORF">BN5_0534</name>
</gene>
<protein>
    <recommendedName>
        <fullName evidence="6">23S rRNA (guanosine-2'-O-)-methyltransferase RlmB</fullName>
        <ecNumber evidence="6">2.1.1.185</ecNumber>
    </recommendedName>
    <alternativeName>
        <fullName evidence="6">23S rRNA (guanosine2251 2'-O)-methyltransferase</fullName>
    </alternativeName>
    <alternativeName>
        <fullName evidence="6">23S rRNA Gm2251 2'-O-methyltransferase</fullName>
    </alternativeName>
</protein>
<dbReference type="PANTHER" id="PTHR46429">
    <property type="entry name" value="23S RRNA (GUANOSINE-2'-O-)-METHYLTRANSFERASE RLMB"/>
    <property type="match status" value="1"/>
</dbReference>